<dbReference type="EMBL" id="HBII01018665">
    <property type="protein sequence ID" value="CAE0348977.1"/>
    <property type="molecule type" value="Transcribed_RNA"/>
</dbReference>
<evidence type="ECO:0000256" key="1">
    <source>
        <dbReference type="SAM" id="MobiDB-lite"/>
    </source>
</evidence>
<name>A0A7S3J991_9SPIT</name>
<proteinExistence type="predicted"/>
<feature type="region of interest" description="Disordered" evidence="1">
    <location>
        <begin position="121"/>
        <end position="141"/>
    </location>
</feature>
<accession>A0A7S3J991</accession>
<evidence type="ECO:0000313" key="2">
    <source>
        <dbReference type="EMBL" id="CAE0348976.1"/>
    </source>
</evidence>
<organism evidence="2">
    <name type="scientific">Euplotes harpa</name>
    <dbReference type="NCBI Taxonomy" id="151035"/>
    <lineage>
        <taxon>Eukaryota</taxon>
        <taxon>Sar</taxon>
        <taxon>Alveolata</taxon>
        <taxon>Ciliophora</taxon>
        <taxon>Intramacronucleata</taxon>
        <taxon>Spirotrichea</taxon>
        <taxon>Hypotrichia</taxon>
        <taxon>Euplotida</taxon>
        <taxon>Euplotidae</taxon>
        <taxon>Euplotes</taxon>
    </lineage>
</organism>
<dbReference type="EMBL" id="HBII01018664">
    <property type="protein sequence ID" value="CAE0348976.1"/>
    <property type="molecule type" value="Transcribed_RNA"/>
</dbReference>
<dbReference type="AlphaFoldDB" id="A0A7S3J991"/>
<gene>
    <name evidence="2" type="ORF">EHAR0213_LOCUS7888</name>
    <name evidence="3" type="ORF">EHAR0213_LOCUS7889</name>
</gene>
<sequence length="141" mass="16288">MFWNQLSNKGYNYMNNESPFLFFQESKGNKLSNLCNEMATPRSFQMNNKSNSDCMLLNKLMSPGSQYGNIDFLKYQAQLSNSLFLLENKESPFLNASPYLIRPVVTKTNVNFNNISISNNFGREDDEPDFKPKSDRKSKPE</sequence>
<protein>
    <submittedName>
        <fullName evidence="2">Uncharacterized protein</fullName>
    </submittedName>
</protein>
<evidence type="ECO:0000313" key="3">
    <source>
        <dbReference type="EMBL" id="CAE0348977.1"/>
    </source>
</evidence>
<reference evidence="2" key="1">
    <citation type="submission" date="2021-01" db="EMBL/GenBank/DDBJ databases">
        <authorList>
            <person name="Corre E."/>
            <person name="Pelletier E."/>
            <person name="Niang G."/>
            <person name="Scheremetjew M."/>
            <person name="Finn R."/>
            <person name="Kale V."/>
            <person name="Holt S."/>
            <person name="Cochrane G."/>
            <person name="Meng A."/>
            <person name="Brown T."/>
            <person name="Cohen L."/>
        </authorList>
    </citation>
    <scope>NUCLEOTIDE SEQUENCE</scope>
    <source>
        <strain evidence="2">FSP1.4</strain>
    </source>
</reference>
<feature type="compositionally biased region" description="Basic and acidic residues" evidence="1">
    <location>
        <begin position="129"/>
        <end position="141"/>
    </location>
</feature>